<protein>
    <submittedName>
        <fullName evidence="2">Uncharacterized protein</fullName>
    </submittedName>
</protein>
<evidence type="ECO:0000256" key="1">
    <source>
        <dbReference type="SAM" id="MobiDB-lite"/>
    </source>
</evidence>
<sequence>MGSGYFLCNTEVHNDDETIDSYRRENGHIGNGQNSHHETVRCTHDFAEIPKPLKAGYDNEGESYNDHDQITP</sequence>
<proteinExistence type="predicted"/>
<feature type="region of interest" description="Disordered" evidence="1">
    <location>
        <begin position="52"/>
        <end position="72"/>
    </location>
</feature>
<dbReference type="EMBL" id="JAIWYP010000001">
    <property type="protein sequence ID" value="KAH3887255.1"/>
    <property type="molecule type" value="Genomic_DNA"/>
</dbReference>
<reference evidence="2" key="2">
    <citation type="submission" date="2020-11" db="EMBL/GenBank/DDBJ databases">
        <authorList>
            <person name="McCartney M.A."/>
            <person name="Auch B."/>
            <person name="Kono T."/>
            <person name="Mallez S."/>
            <person name="Becker A."/>
            <person name="Gohl D.M."/>
            <person name="Silverstein K.A.T."/>
            <person name="Koren S."/>
            <person name="Bechman K.B."/>
            <person name="Herman A."/>
            <person name="Abrahante J.E."/>
            <person name="Garbe J."/>
        </authorList>
    </citation>
    <scope>NUCLEOTIDE SEQUENCE</scope>
    <source>
        <strain evidence="2">Duluth1</strain>
        <tissue evidence="2">Whole animal</tissue>
    </source>
</reference>
<organism evidence="2 3">
    <name type="scientific">Dreissena polymorpha</name>
    <name type="common">Zebra mussel</name>
    <name type="synonym">Mytilus polymorpha</name>
    <dbReference type="NCBI Taxonomy" id="45954"/>
    <lineage>
        <taxon>Eukaryota</taxon>
        <taxon>Metazoa</taxon>
        <taxon>Spiralia</taxon>
        <taxon>Lophotrochozoa</taxon>
        <taxon>Mollusca</taxon>
        <taxon>Bivalvia</taxon>
        <taxon>Autobranchia</taxon>
        <taxon>Heteroconchia</taxon>
        <taxon>Euheterodonta</taxon>
        <taxon>Imparidentia</taxon>
        <taxon>Neoheterodontei</taxon>
        <taxon>Myida</taxon>
        <taxon>Dreissenoidea</taxon>
        <taxon>Dreissenidae</taxon>
        <taxon>Dreissena</taxon>
    </lineage>
</organism>
<evidence type="ECO:0000313" key="3">
    <source>
        <dbReference type="Proteomes" id="UP000828390"/>
    </source>
</evidence>
<dbReference type="AlphaFoldDB" id="A0A9D4N1F1"/>
<name>A0A9D4N1F1_DREPO</name>
<reference evidence="2" key="1">
    <citation type="journal article" date="2019" name="bioRxiv">
        <title>The Genome of the Zebra Mussel, Dreissena polymorpha: A Resource for Invasive Species Research.</title>
        <authorList>
            <person name="McCartney M.A."/>
            <person name="Auch B."/>
            <person name="Kono T."/>
            <person name="Mallez S."/>
            <person name="Zhang Y."/>
            <person name="Obille A."/>
            <person name="Becker A."/>
            <person name="Abrahante J.E."/>
            <person name="Garbe J."/>
            <person name="Badalamenti J.P."/>
            <person name="Herman A."/>
            <person name="Mangelson H."/>
            <person name="Liachko I."/>
            <person name="Sullivan S."/>
            <person name="Sone E.D."/>
            <person name="Koren S."/>
            <person name="Silverstein K.A.T."/>
            <person name="Beckman K.B."/>
            <person name="Gohl D.M."/>
        </authorList>
    </citation>
    <scope>NUCLEOTIDE SEQUENCE</scope>
    <source>
        <strain evidence="2">Duluth1</strain>
        <tissue evidence="2">Whole animal</tissue>
    </source>
</reference>
<dbReference type="Proteomes" id="UP000828390">
    <property type="component" value="Unassembled WGS sequence"/>
</dbReference>
<gene>
    <name evidence="2" type="ORF">DPMN_011271</name>
</gene>
<evidence type="ECO:0000313" key="2">
    <source>
        <dbReference type="EMBL" id="KAH3887255.1"/>
    </source>
</evidence>
<accession>A0A9D4N1F1</accession>
<comment type="caution">
    <text evidence="2">The sequence shown here is derived from an EMBL/GenBank/DDBJ whole genome shotgun (WGS) entry which is preliminary data.</text>
</comment>
<keyword evidence="3" id="KW-1185">Reference proteome</keyword>